<evidence type="ECO:0000256" key="3">
    <source>
        <dbReference type="ARBA" id="ARBA00023026"/>
    </source>
</evidence>
<evidence type="ECO:0008006" key="7">
    <source>
        <dbReference type="Google" id="ProtNLM"/>
    </source>
</evidence>
<keyword evidence="2" id="KW-0964">Secreted</keyword>
<comment type="similarity">
    <text evidence="4">Belongs to the EsxC family.</text>
</comment>
<gene>
    <name evidence="5" type="ORF">NCTC4822_00097</name>
</gene>
<dbReference type="RefSeq" id="WP_115359662.1">
    <property type="nucleotide sequence ID" value="NZ_CP038012.1"/>
</dbReference>
<evidence type="ECO:0000256" key="1">
    <source>
        <dbReference type="ARBA" id="ARBA00004613"/>
    </source>
</evidence>
<accession>A0A380BBA3</accession>
<reference evidence="5 6" key="1">
    <citation type="submission" date="2018-06" db="EMBL/GenBank/DDBJ databases">
        <authorList>
            <consortium name="Pathogen Informatics"/>
            <person name="Doyle S."/>
        </authorList>
    </citation>
    <scope>NUCLEOTIDE SEQUENCE [LARGE SCALE GENOMIC DNA]</scope>
    <source>
        <strain evidence="6">ATCC 11859 / DSM 33 / NCIB 8841 / NCTC 4822</strain>
    </source>
</reference>
<dbReference type="Pfam" id="PF26323">
    <property type="entry name" value="EsxC"/>
    <property type="match status" value="1"/>
</dbReference>
<protein>
    <recommendedName>
        <fullName evidence="7">Flagellar FliJ protein</fullName>
    </recommendedName>
</protein>
<evidence type="ECO:0000256" key="4">
    <source>
        <dbReference type="ARBA" id="ARBA00093779"/>
    </source>
</evidence>
<dbReference type="Proteomes" id="UP000254519">
    <property type="component" value="Unassembled WGS sequence"/>
</dbReference>
<name>A0A380BBA3_SPOPA</name>
<dbReference type="EMBL" id="UGYZ01000002">
    <property type="protein sequence ID" value="SUI98304.1"/>
    <property type="molecule type" value="Genomic_DNA"/>
</dbReference>
<evidence type="ECO:0000313" key="5">
    <source>
        <dbReference type="EMBL" id="SUI98304.1"/>
    </source>
</evidence>
<keyword evidence="6" id="KW-1185">Reference proteome</keyword>
<keyword evidence="3" id="KW-0843">Virulence</keyword>
<dbReference type="OrthoDB" id="2941170at2"/>
<dbReference type="InterPro" id="IPR058928">
    <property type="entry name" value="EsxC"/>
</dbReference>
<dbReference type="AlphaFoldDB" id="A0A380BBA3"/>
<sequence length="129" mass="15297">MFSFFVRTESDRKRDEYNKLHGNLQRALDKHDKIVAEAEAAYSSYTGSVPNLSNTKVPSNDFDPKREELTRKLSRYLSDEKRKRSDLVSAKNQAYQRYVYYKNLALREAEERAEKRRKALEDFFGYGKR</sequence>
<proteinExistence type="inferred from homology"/>
<organism evidence="5 6">
    <name type="scientific">Sporosarcina pasteurii</name>
    <name type="common">Bacillus pasteurii</name>
    <dbReference type="NCBI Taxonomy" id="1474"/>
    <lineage>
        <taxon>Bacteria</taxon>
        <taxon>Bacillati</taxon>
        <taxon>Bacillota</taxon>
        <taxon>Bacilli</taxon>
        <taxon>Bacillales</taxon>
        <taxon>Caryophanaceae</taxon>
        <taxon>Sporosarcina</taxon>
    </lineage>
</organism>
<evidence type="ECO:0000256" key="2">
    <source>
        <dbReference type="ARBA" id="ARBA00022525"/>
    </source>
</evidence>
<comment type="subcellular location">
    <subcellularLocation>
        <location evidence="1">Secreted</location>
    </subcellularLocation>
</comment>
<evidence type="ECO:0000313" key="6">
    <source>
        <dbReference type="Proteomes" id="UP000254519"/>
    </source>
</evidence>